<dbReference type="Proteomes" id="UP000005737">
    <property type="component" value="Unassembled WGS sequence"/>
</dbReference>
<accession>H2CH24</accession>
<dbReference type="SMART" id="SM00287">
    <property type="entry name" value="SH3b"/>
    <property type="match status" value="1"/>
</dbReference>
<name>H2CH24_9LEPT</name>
<dbReference type="InterPro" id="IPR003646">
    <property type="entry name" value="SH3-like_bac-type"/>
</dbReference>
<dbReference type="Pfam" id="PF08239">
    <property type="entry name" value="SH3_3"/>
    <property type="match status" value="1"/>
</dbReference>
<dbReference type="PROSITE" id="PS51781">
    <property type="entry name" value="SH3B"/>
    <property type="match status" value="1"/>
</dbReference>
<evidence type="ECO:0000259" key="2">
    <source>
        <dbReference type="PROSITE" id="PS51781"/>
    </source>
</evidence>
<gene>
    <name evidence="3" type="ORF">Lepil_2217</name>
</gene>
<dbReference type="RefSeq" id="WP_002772597.1">
    <property type="nucleotide sequence ID" value="NZ_JH597773.1"/>
</dbReference>
<feature type="chain" id="PRO_5003560941" evidence="1">
    <location>
        <begin position="25"/>
        <end position="240"/>
    </location>
</feature>
<feature type="domain" description="SH3b" evidence="2">
    <location>
        <begin position="24"/>
        <end position="96"/>
    </location>
</feature>
<keyword evidence="1" id="KW-0732">Signal</keyword>
<organism evidence="3 4">
    <name type="scientific">Leptonema illini DSM 21528</name>
    <dbReference type="NCBI Taxonomy" id="929563"/>
    <lineage>
        <taxon>Bacteria</taxon>
        <taxon>Pseudomonadati</taxon>
        <taxon>Spirochaetota</taxon>
        <taxon>Spirochaetia</taxon>
        <taxon>Leptospirales</taxon>
        <taxon>Leptospiraceae</taxon>
        <taxon>Leptonema</taxon>
    </lineage>
</organism>
<dbReference type="EMBL" id="JH597773">
    <property type="protein sequence ID" value="EHQ06894.1"/>
    <property type="molecule type" value="Genomic_DNA"/>
</dbReference>
<dbReference type="Gene3D" id="2.30.30.40">
    <property type="entry name" value="SH3 Domains"/>
    <property type="match status" value="1"/>
</dbReference>
<reference evidence="3 4" key="1">
    <citation type="submission" date="2011-10" db="EMBL/GenBank/DDBJ databases">
        <title>The Improved High-Quality Draft genome of Leptonema illini DSM 21528.</title>
        <authorList>
            <consortium name="US DOE Joint Genome Institute (JGI-PGF)"/>
            <person name="Lucas S."/>
            <person name="Copeland A."/>
            <person name="Lapidus A."/>
            <person name="Glavina del Rio T."/>
            <person name="Dalin E."/>
            <person name="Tice H."/>
            <person name="Bruce D."/>
            <person name="Goodwin L."/>
            <person name="Pitluck S."/>
            <person name="Peters L."/>
            <person name="Mikhailova N."/>
            <person name="Held B."/>
            <person name="Kyrpides N."/>
            <person name="Mavromatis K."/>
            <person name="Ivanova N."/>
            <person name="Markowitz V."/>
            <person name="Cheng J.-F."/>
            <person name="Hugenholtz P."/>
            <person name="Woyke T."/>
            <person name="Wu D."/>
            <person name="Gronow S."/>
            <person name="Wellnitz S."/>
            <person name="Brambilla E.-M."/>
            <person name="Klenk H.-P."/>
            <person name="Eisen J.A."/>
        </authorList>
    </citation>
    <scope>NUCLEOTIDE SEQUENCE [LARGE SCALE GENOMIC DNA]</scope>
    <source>
        <strain evidence="3 4">DSM 21528</strain>
    </source>
</reference>
<keyword evidence="4" id="KW-1185">Reference proteome</keyword>
<evidence type="ECO:0000313" key="3">
    <source>
        <dbReference type="EMBL" id="EHQ06894.1"/>
    </source>
</evidence>
<evidence type="ECO:0000256" key="1">
    <source>
        <dbReference type="SAM" id="SignalP"/>
    </source>
</evidence>
<dbReference type="AlphaFoldDB" id="H2CH24"/>
<dbReference type="HOGENOM" id="CLU_1155294_0_0_12"/>
<sequence length="240" mass="26518">MKVTYIFINSVLTALIFFSDPAFADPAYITGSSVNIRKAPDIKAPVVKVVPFLQPVTIIEEGPFVEVSGIGRNLWYRIETGGRTGWVFGSFVTKNYCLNSSGQVLVYAQAYDVYGATSLFRIGFMRDEGPLKYQIEASSVSLSPSCTYLATDSGSDIIGLIAFYKAAKPDSRPIFQATHDRGELVWEGECLTFHDIQYIGNGCTLWKEKQFCNGSVAETGRTGRSIFHETASTPDRRCNQ</sequence>
<dbReference type="STRING" id="183.GCA_002009735_02138"/>
<feature type="signal peptide" evidence="1">
    <location>
        <begin position="1"/>
        <end position="24"/>
    </location>
</feature>
<evidence type="ECO:0000313" key="4">
    <source>
        <dbReference type="Proteomes" id="UP000005737"/>
    </source>
</evidence>
<protein>
    <submittedName>
        <fullName evidence="3">SH3 type 3 domain protein</fullName>
    </submittedName>
</protein>
<proteinExistence type="predicted"/>